<evidence type="ECO:0000313" key="5">
    <source>
        <dbReference type="Proteomes" id="UP001237642"/>
    </source>
</evidence>
<dbReference type="Proteomes" id="UP001237642">
    <property type="component" value="Unassembled WGS sequence"/>
</dbReference>
<evidence type="ECO:0000256" key="2">
    <source>
        <dbReference type="SAM" id="Phobius"/>
    </source>
</evidence>
<evidence type="ECO:0000256" key="1">
    <source>
        <dbReference type="ARBA" id="ARBA00008932"/>
    </source>
</evidence>
<dbReference type="Gene3D" id="2.60.40.10">
    <property type="entry name" value="Immunoglobulins"/>
    <property type="match status" value="2"/>
</dbReference>
<feature type="domain" description="MSP" evidence="3">
    <location>
        <begin position="22"/>
        <end position="143"/>
    </location>
</feature>
<feature type="domain" description="MSP" evidence="3">
    <location>
        <begin position="236"/>
        <end position="367"/>
    </location>
</feature>
<dbReference type="GO" id="GO:0005789">
    <property type="term" value="C:endoplasmic reticulum membrane"/>
    <property type="evidence" value="ECO:0007669"/>
    <property type="project" value="InterPro"/>
</dbReference>
<dbReference type="InterPro" id="IPR000535">
    <property type="entry name" value="MSP_dom"/>
</dbReference>
<feature type="transmembrane region" description="Helical" evidence="2">
    <location>
        <begin position="431"/>
        <end position="453"/>
    </location>
</feature>
<reference evidence="4" key="1">
    <citation type="submission" date="2023-02" db="EMBL/GenBank/DDBJ databases">
        <title>Genome of toxic invasive species Heracleum sosnowskyi carries increased number of genes despite the absence of recent whole-genome duplications.</title>
        <authorList>
            <person name="Schelkunov M."/>
            <person name="Shtratnikova V."/>
            <person name="Makarenko M."/>
            <person name="Klepikova A."/>
            <person name="Omelchenko D."/>
            <person name="Novikova G."/>
            <person name="Obukhova E."/>
            <person name="Bogdanov V."/>
            <person name="Penin A."/>
            <person name="Logacheva M."/>
        </authorList>
    </citation>
    <scope>NUCLEOTIDE SEQUENCE</scope>
    <source>
        <strain evidence="4">Hsosn_3</strain>
        <tissue evidence="4">Leaf</tissue>
    </source>
</reference>
<dbReference type="PANTHER" id="PTHR10809:SF148">
    <property type="entry name" value="OS01G0936800 PROTEIN"/>
    <property type="match status" value="1"/>
</dbReference>
<reference evidence="4" key="2">
    <citation type="submission" date="2023-05" db="EMBL/GenBank/DDBJ databases">
        <authorList>
            <person name="Schelkunov M.I."/>
        </authorList>
    </citation>
    <scope>NUCLEOTIDE SEQUENCE</scope>
    <source>
        <strain evidence="4">Hsosn_3</strain>
        <tissue evidence="4">Leaf</tissue>
    </source>
</reference>
<comment type="similarity">
    <text evidence="1">Belongs to the VAMP-associated protein (VAP) (TC 9.B.17) family.</text>
</comment>
<dbReference type="SUPFAM" id="SSF49354">
    <property type="entry name" value="PapD-like"/>
    <property type="match status" value="2"/>
</dbReference>
<keyword evidence="5" id="KW-1185">Reference proteome</keyword>
<dbReference type="GO" id="GO:0061817">
    <property type="term" value="P:endoplasmic reticulum-plasma membrane tethering"/>
    <property type="evidence" value="ECO:0007669"/>
    <property type="project" value="TreeGrafter"/>
</dbReference>
<organism evidence="4 5">
    <name type="scientific">Heracleum sosnowskyi</name>
    <dbReference type="NCBI Taxonomy" id="360622"/>
    <lineage>
        <taxon>Eukaryota</taxon>
        <taxon>Viridiplantae</taxon>
        <taxon>Streptophyta</taxon>
        <taxon>Embryophyta</taxon>
        <taxon>Tracheophyta</taxon>
        <taxon>Spermatophyta</taxon>
        <taxon>Magnoliopsida</taxon>
        <taxon>eudicotyledons</taxon>
        <taxon>Gunneridae</taxon>
        <taxon>Pentapetalae</taxon>
        <taxon>asterids</taxon>
        <taxon>campanulids</taxon>
        <taxon>Apiales</taxon>
        <taxon>Apiaceae</taxon>
        <taxon>Apioideae</taxon>
        <taxon>apioid superclade</taxon>
        <taxon>Tordylieae</taxon>
        <taxon>Tordyliinae</taxon>
        <taxon>Heracleum</taxon>
    </lineage>
</organism>
<keyword evidence="2" id="KW-0812">Transmembrane</keyword>
<comment type="caution">
    <text evidence="4">The sequence shown here is derived from an EMBL/GenBank/DDBJ whole genome shotgun (WGS) entry which is preliminary data.</text>
</comment>
<dbReference type="Pfam" id="PF00635">
    <property type="entry name" value="Motile_Sperm"/>
    <property type="match status" value="2"/>
</dbReference>
<proteinExistence type="inferred from homology"/>
<dbReference type="InterPro" id="IPR013783">
    <property type="entry name" value="Ig-like_fold"/>
</dbReference>
<sequence length="454" mass="51924">MAVFMSIFQDTTKYENNSTTQLLNIQPLHLNFTYELDKQSVCAIKLTNVSAHNPVAFMINAESPQRYWVHPSIGLIKPKSASVFTVKFKAPFLESAGMECKDKFLIQSRVVPLGTNQFDITPVMFAENSLTCIEKNMLWAVMFSRPHSPELNISKKLELIKAMVNNIKAEFNNSEAIDDQGHTTTQVNAKPSKTREEMSFCEYTRTYTWHLWLTMSITFITLILLATYFNVLSRFRVYCKPVQLDFIGSNPQLILQIDELDKQSVCAIKLTNVSAHNPVAFMINAESPQRYWVHPSIGLIKPKSASVFTVKFKAPFLESAGMECKDKFLIQSRVVPLGTNQFDITPVMFAENSLTCIEKNMLWAVMFSRPHSPELNISKKLELIKAMVNNIKAEFNNSEAIDDQGHTTTQVNAKPSKTREEMSFCEYTRTYTWHLWLTMSITFITLILVIRFVK</sequence>
<evidence type="ECO:0000313" key="4">
    <source>
        <dbReference type="EMBL" id="KAK1390470.1"/>
    </source>
</evidence>
<evidence type="ECO:0000259" key="3">
    <source>
        <dbReference type="PROSITE" id="PS50202"/>
    </source>
</evidence>
<keyword evidence="2" id="KW-0472">Membrane</keyword>
<protein>
    <recommendedName>
        <fullName evidence="3">MSP domain-containing protein</fullName>
    </recommendedName>
</protein>
<feature type="transmembrane region" description="Helical" evidence="2">
    <location>
        <begin position="209"/>
        <end position="231"/>
    </location>
</feature>
<dbReference type="PANTHER" id="PTHR10809">
    <property type="entry name" value="VESICLE-ASSOCIATED MEMBRANE PROTEIN-ASSOCIATED PROTEIN"/>
    <property type="match status" value="1"/>
</dbReference>
<dbReference type="EMBL" id="JAUIZM010000004">
    <property type="protein sequence ID" value="KAK1390470.1"/>
    <property type="molecule type" value="Genomic_DNA"/>
</dbReference>
<accession>A0AAD8IRH3</accession>
<gene>
    <name evidence="4" type="ORF">POM88_018648</name>
</gene>
<dbReference type="InterPro" id="IPR016763">
    <property type="entry name" value="VAP"/>
</dbReference>
<dbReference type="GO" id="GO:0090158">
    <property type="term" value="P:endoplasmic reticulum membrane organization"/>
    <property type="evidence" value="ECO:0007669"/>
    <property type="project" value="TreeGrafter"/>
</dbReference>
<dbReference type="AlphaFoldDB" id="A0AAD8IRH3"/>
<dbReference type="InterPro" id="IPR008962">
    <property type="entry name" value="PapD-like_sf"/>
</dbReference>
<keyword evidence="2" id="KW-1133">Transmembrane helix</keyword>
<dbReference type="PROSITE" id="PS50202">
    <property type="entry name" value="MSP"/>
    <property type="match status" value="2"/>
</dbReference>
<name>A0AAD8IRH3_9APIA</name>
<dbReference type="GO" id="GO:0005886">
    <property type="term" value="C:plasma membrane"/>
    <property type="evidence" value="ECO:0007669"/>
    <property type="project" value="TreeGrafter"/>
</dbReference>